<feature type="transmembrane region" description="Helical" evidence="6">
    <location>
        <begin position="400"/>
        <end position="422"/>
    </location>
</feature>
<evidence type="ECO:0000256" key="5">
    <source>
        <dbReference type="ARBA" id="ARBA00023136"/>
    </source>
</evidence>
<evidence type="ECO:0000313" key="8">
    <source>
        <dbReference type="Proteomes" id="UP000283310"/>
    </source>
</evidence>
<feature type="transmembrane region" description="Helical" evidence="6">
    <location>
        <begin position="84"/>
        <end position="111"/>
    </location>
</feature>
<feature type="transmembrane region" description="Helical" evidence="6">
    <location>
        <begin position="186"/>
        <end position="206"/>
    </location>
</feature>
<sequence>MDKTKKIAVNTIFLCFRMLVLMLISFYSSRVLLKELGVTDFGIYGLVGGVVAIFSSLRGLFATATQRFLNYEMGNDNIGALQKVFNMSILINVIISLVFCIIAEGIGLWFLNNKLVIDSARMVSAHWVFHLSILASMVSIMTIPFDAVIIAHERMSFYAFISILNAFLRLGAILILPFFAMDKLQLYSMLILAVSLLMRLLCSIYCKVNFEECKYKFYWNKSLFKEMGSFAGWNFAGSFAYSYVNEGLNIVLNLFGGVVVNAARTIAYQIKNAITTLLYNVMLAIQPQATQLYAKGEFNSFFKMLFVGARVVVFFYLSIAFPVYFYIEDILSIWLTTVPEHTIAFVRTILIYLAIRSFHEPIDIFYMIIGKLKVYQITEFIVLGAALPLSYIVLKYTSLPLYSVFIIMAIVEFINFFIILYIAKRIGRFDLKLYVKKVFVPFFYTFFCMCFCSYLINIIYNSYEYTAYYCILPILINVLCFCGISLMFGFNLEERRSLKRIILRK</sequence>
<feature type="transmembrane region" description="Helical" evidence="6">
    <location>
        <begin position="123"/>
        <end position="145"/>
    </location>
</feature>
<dbReference type="Proteomes" id="UP000283310">
    <property type="component" value="Unassembled WGS sequence"/>
</dbReference>
<feature type="transmembrane region" description="Helical" evidence="6">
    <location>
        <begin position="305"/>
        <end position="327"/>
    </location>
</feature>
<evidence type="ECO:0000256" key="4">
    <source>
        <dbReference type="ARBA" id="ARBA00022989"/>
    </source>
</evidence>
<dbReference type="RefSeq" id="WP_117904062.1">
    <property type="nucleotide sequence ID" value="NZ_JADNPL010000018.1"/>
</dbReference>
<feature type="transmembrane region" description="Helical" evidence="6">
    <location>
        <begin position="442"/>
        <end position="460"/>
    </location>
</feature>
<protein>
    <submittedName>
        <fullName evidence="7">Polysaccharide biosynthesis protein</fullName>
    </submittedName>
</protein>
<evidence type="ECO:0000313" key="7">
    <source>
        <dbReference type="EMBL" id="RGR12137.1"/>
    </source>
</evidence>
<feature type="transmembrane region" description="Helical" evidence="6">
    <location>
        <begin position="157"/>
        <end position="180"/>
    </location>
</feature>
<comment type="caution">
    <text evidence="7">The sequence shown here is derived from an EMBL/GenBank/DDBJ whole genome shotgun (WGS) entry which is preliminary data.</text>
</comment>
<proteinExistence type="predicted"/>
<evidence type="ECO:0000256" key="6">
    <source>
        <dbReference type="SAM" id="Phobius"/>
    </source>
</evidence>
<dbReference type="AlphaFoldDB" id="A0A412DJT0"/>
<dbReference type="PANTHER" id="PTHR30250:SF26">
    <property type="entry name" value="PSMA PROTEIN"/>
    <property type="match status" value="1"/>
</dbReference>
<name>A0A412DJT0_BACSE</name>
<reference evidence="7 8" key="1">
    <citation type="submission" date="2018-08" db="EMBL/GenBank/DDBJ databases">
        <title>A genome reference for cultivated species of the human gut microbiota.</title>
        <authorList>
            <person name="Zou Y."/>
            <person name="Xue W."/>
            <person name="Luo G."/>
        </authorList>
    </citation>
    <scope>NUCLEOTIDE SEQUENCE [LARGE SCALE GENOMIC DNA]</scope>
    <source>
        <strain evidence="7 8">AF26-20BH</strain>
    </source>
</reference>
<feature type="transmembrane region" description="Helical" evidence="6">
    <location>
        <begin position="374"/>
        <end position="394"/>
    </location>
</feature>
<keyword evidence="4 6" id="KW-1133">Transmembrane helix</keyword>
<evidence type="ECO:0000256" key="3">
    <source>
        <dbReference type="ARBA" id="ARBA00022692"/>
    </source>
</evidence>
<keyword evidence="5 6" id="KW-0472">Membrane</keyword>
<keyword evidence="3 6" id="KW-0812">Transmembrane</keyword>
<feature type="transmembrane region" description="Helical" evidence="6">
    <location>
        <begin position="466"/>
        <end position="490"/>
    </location>
</feature>
<gene>
    <name evidence="7" type="ORF">DWY65_10860</name>
</gene>
<dbReference type="EMBL" id="QRTW01000018">
    <property type="protein sequence ID" value="RGR12137.1"/>
    <property type="molecule type" value="Genomic_DNA"/>
</dbReference>
<dbReference type="PANTHER" id="PTHR30250">
    <property type="entry name" value="PST FAMILY PREDICTED COLANIC ACID TRANSPORTER"/>
    <property type="match status" value="1"/>
</dbReference>
<dbReference type="InterPro" id="IPR050833">
    <property type="entry name" value="Poly_Biosynth_Transport"/>
</dbReference>
<evidence type="ECO:0000256" key="2">
    <source>
        <dbReference type="ARBA" id="ARBA00022475"/>
    </source>
</evidence>
<organism evidence="7 8">
    <name type="scientific">Bacteroides stercoris</name>
    <dbReference type="NCBI Taxonomy" id="46506"/>
    <lineage>
        <taxon>Bacteria</taxon>
        <taxon>Pseudomonadati</taxon>
        <taxon>Bacteroidota</taxon>
        <taxon>Bacteroidia</taxon>
        <taxon>Bacteroidales</taxon>
        <taxon>Bacteroidaceae</taxon>
        <taxon>Bacteroides</taxon>
    </lineage>
</organism>
<feature type="transmembrane region" description="Helical" evidence="6">
    <location>
        <begin position="7"/>
        <end position="29"/>
    </location>
</feature>
<keyword evidence="2" id="KW-1003">Cell membrane</keyword>
<feature type="transmembrane region" description="Helical" evidence="6">
    <location>
        <begin position="41"/>
        <end position="63"/>
    </location>
</feature>
<dbReference type="GO" id="GO:0005886">
    <property type="term" value="C:plasma membrane"/>
    <property type="evidence" value="ECO:0007669"/>
    <property type="project" value="UniProtKB-SubCell"/>
</dbReference>
<accession>A0A412DJT0</accession>
<evidence type="ECO:0000256" key="1">
    <source>
        <dbReference type="ARBA" id="ARBA00004651"/>
    </source>
</evidence>
<comment type="subcellular location">
    <subcellularLocation>
        <location evidence="1">Cell membrane</location>
        <topology evidence="1">Multi-pass membrane protein</topology>
    </subcellularLocation>
</comment>